<comment type="caution">
    <text evidence="1">The sequence shown here is derived from an EMBL/GenBank/DDBJ whole genome shotgun (WGS) entry which is preliminary data.</text>
</comment>
<proteinExistence type="predicted"/>
<accession>A0A161YRA4</accession>
<evidence type="ECO:0000313" key="2">
    <source>
        <dbReference type="Proteomes" id="UP000076661"/>
    </source>
</evidence>
<dbReference type="PATRIC" id="fig|1365257.3.peg.3194"/>
<organism evidence="1 2">
    <name type="scientific">Pseudoalteromonas luteoviolacea S4060-1</name>
    <dbReference type="NCBI Taxonomy" id="1365257"/>
    <lineage>
        <taxon>Bacteria</taxon>
        <taxon>Pseudomonadati</taxon>
        <taxon>Pseudomonadota</taxon>
        <taxon>Gammaproteobacteria</taxon>
        <taxon>Alteromonadales</taxon>
        <taxon>Pseudoalteromonadaceae</taxon>
        <taxon>Pseudoalteromonas</taxon>
    </lineage>
</organism>
<dbReference type="AlphaFoldDB" id="A0A161YRA4"/>
<evidence type="ECO:0000313" key="1">
    <source>
        <dbReference type="EMBL" id="KZN64657.1"/>
    </source>
</evidence>
<dbReference type="RefSeq" id="WP_063381743.1">
    <property type="nucleotide sequence ID" value="NZ_AUXX01000026.1"/>
</dbReference>
<sequence>MNSWHGENVLILTASSGLGSFAPAFRLRSYLRAQGATTHFYCIEQLFDEYAIQRHQQTRDHCRANFRKALLLQKVVEQGGIDLKSIIDPDKFDTMLHIWLQQKFTRCIVFSGFWVSALAEMTTGYSPTTKIDAVHMDAVLSSSWLHAKAHSQAVQASIRDIYLYKKNSKRVFTLYPVEQSLDWRSRSPRVLGHGGGWQMGDLAALSARLNREAIYSDMILPADKGVVSSPYQRILTTEPNYHPWENLDKLPDLTILPEANSNKSPSSINFEQLARSAPAIITKPGGASLLDSINFATPLVLLPAFGEYEKQNANTWLSLGFAVTVEQWQESGYSFDMLKKLHNNLLNHSAVSPIFGVSNETGD</sequence>
<name>A0A161YRA4_9GAMM</name>
<reference evidence="1 2" key="1">
    <citation type="submission" date="2013-07" db="EMBL/GenBank/DDBJ databases">
        <title>Comparative Genomic and Metabolomic Analysis of Twelve Strains of Pseudoalteromonas luteoviolacea.</title>
        <authorList>
            <person name="Vynne N.G."/>
            <person name="Mansson M."/>
            <person name="Gram L."/>
        </authorList>
    </citation>
    <scope>NUCLEOTIDE SEQUENCE [LARGE SCALE GENOMIC DNA]</scope>
    <source>
        <strain evidence="1 2">S4060-1</strain>
    </source>
</reference>
<gene>
    <name evidence="1" type="ORF">N478_21925</name>
</gene>
<dbReference type="EMBL" id="AUXX01000026">
    <property type="protein sequence ID" value="KZN64657.1"/>
    <property type="molecule type" value="Genomic_DNA"/>
</dbReference>
<evidence type="ECO:0008006" key="3">
    <source>
        <dbReference type="Google" id="ProtNLM"/>
    </source>
</evidence>
<protein>
    <recommendedName>
        <fullName evidence="3">UDP-glucuronosyltransferase</fullName>
    </recommendedName>
</protein>
<dbReference type="Proteomes" id="UP000076661">
    <property type="component" value="Unassembled WGS sequence"/>
</dbReference>